<reference evidence="1" key="1">
    <citation type="submission" date="2019-04" db="EMBL/GenBank/DDBJ databases">
        <title>Microbes associate with the intestines of laboratory mice.</title>
        <authorList>
            <person name="Navarre W."/>
            <person name="Wong E."/>
            <person name="Huang K."/>
            <person name="Tropini C."/>
            <person name="Ng K."/>
            <person name="Yu B."/>
        </authorList>
    </citation>
    <scope>NUCLEOTIDE SEQUENCE</scope>
    <source>
        <strain evidence="1">NM04_E33</strain>
    </source>
</reference>
<proteinExistence type="predicted"/>
<name>A0AC61RH26_9BACT</name>
<keyword evidence="2" id="KW-1185">Reference proteome</keyword>
<accession>A0AC61RH26</accession>
<dbReference type="EMBL" id="SRYB01000004">
    <property type="protein sequence ID" value="TGY80048.1"/>
    <property type="molecule type" value="Genomic_DNA"/>
</dbReference>
<evidence type="ECO:0000313" key="1">
    <source>
        <dbReference type="EMBL" id="TGY80048.1"/>
    </source>
</evidence>
<organism evidence="1 2">
    <name type="scientific">Lepagella muris</name>
    <dbReference type="NCBI Taxonomy" id="3032870"/>
    <lineage>
        <taxon>Bacteria</taxon>
        <taxon>Pseudomonadati</taxon>
        <taxon>Bacteroidota</taxon>
        <taxon>Bacteroidia</taxon>
        <taxon>Bacteroidales</taxon>
        <taxon>Muribaculaceae</taxon>
        <taxon>Lepagella</taxon>
    </lineage>
</organism>
<protein>
    <submittedName>
        <fullName evidence="1">TlpA family protein disulfide reductase</fullName>
    </submittedName>
</protein>
<evidence type="ECO:0000313" key="2">
    <source>
        <dbReference type="Proteomes" id="UP000306319"/>
    </source>
</evidence>
<dbReference type="Proteomes" id="UP000306319">
    <property type="component" value="Unassembled WGS sequence"/>
</dbReference>
<gene>
    <name evidence="1" type="ORF">E5331_04490</name>
</gene>
<sequence length="475" mass="53573">MNFTTFSTIGSAIGKTVGLSVVASLLMTACSSTETKDPFTGILKTDAVNDMMYNYAPDHDFMNMTTIPVVPDSTGHFTFPDSLVLDDGIRIQLLADNDYFGIYLEKGKSVEGTITQDANGKLIMTFEGDNADINTYYNALCQAFDTMKYFSPDPGEGPSLDEYFALLEKEHDNVVSLLPTIKDEETRKFYEKMTDRMYTWTKIRLIMDRDYESNTDVREDPEFVSLVETIDPNDDLSLECTLIFPWLTMQSKSDQNDQLANNIEQLHIVDKQITNANTRKVMMNQLAFNYFSYGQPTQEQAETYMKEYEKIASAYPDLVERYKLRQSSIKEIKAGDALPSDPMLKTPDGKTLRLSDLKGKVTYIDFWATWCGPCCKQIPFMEKLVEKMKGNKDVAFVSISSDTDEAAWKKKLAKDNPEWAQYIFDGADGDTFFTQMGINGIPRFLILNADGTIAVADALRPSDEGVEAQILGCIH</sequence>
<comment type="caution">
    <text evidence="1">The sequence shown here is derived from an EMBL/GenBank/DDBJ whole genome shotgun (WGS) entry which is preliminary data.</text>
</comment>